<dbReference type="RefSeq" id="WP_378015010.1">
    <property type="nucleotide sequence ID" value="NZ_BAABHN010000045.1"/>
</dbReference>
<gene>
    <name evidence="1" type="ORF">ACFPEL_21555</name>
</gene>
<evidence type="ECO:0000313" key="2">
    <source>
        <dbReference type="Proteomes" id="UP001595909"/>
    </source>
</evidence>
<dbReference type="InterPro" id="IPR053860">
    <property type="entry name" value="DUF6932"/>
</dbReference>
<dbReference type="EMBL" id="JBHSIM010000045">
    <property type="protein sequence ID" value="MFC4835011.1"/>
    <property type="molecule type" value="Genomic_DNA"/>
</dbReference>
<comment type="caution">
    <text evidence="1">The sequence shown here is derived from an EMBL/GenBank/DDBJ whole genome shotgun (WGS) entry which is preliminary data.</text>
</comment>
<dbReference type="Proteomes" id="UP001595909">
    <property type="component" value="Unassembled WGS sequence"/>
</dbReference>
<dbReference type="Pfam" id="PF22014">
    <property type="entry name" value="DUF6932"/>
    <property type="match status" value="1"/>
</dbReference>
<keyword evidence="2" id="KW-1185">Reference proteome</keyword>
<name>A0ABV9RNX1_9PSEU</name>
<organism evidence="1 2">
    <name type="scientific">Actinomycetospora chibensis</name>
    <dbReference type="NCBI Taxonomy" id="663606"/>
    <lineage>
        <taxon>Bacteria</taxon>
        <taxon>Bacillati</taxon>
        <taxon>Actinomycetota</taxon>
        <taxon>Actinomycetes</taxon>
        <taxon>Pseudonocardiales</taxon>
        <taxon>Pseudonocardiaceae</taxon>
        <taxon>Actinomycetospora</taxon>
    </lineage>
</organism>
<proteinExistence type="predicted"/>
<accession>A0ABV9RNX1</accession>
<sequence length="159" mass="18297">MFGPDGYLPSRVLVSPDQLYEGFVAAFPQSTTRANLFQAWLFHRVEVAELVRVRMQWIGGSFATSRVDPPDIDVVTFIEGPEFETLSPGRIRLVERLFEGPKTRDERGVDAYVVAYYPETHPARFGYARARGDWDDHFSRLKDDHDRSRGYLEVRDDPS</sequence>
<evidence type="ECO:0000313" key="1">
    <source>
        <dbReference type="EMBL" id="MFC4835011.1"/>
    </source>
</evidence>
<protein>
    <submittedName>
        <fullName evidence="1">DUF6932 family protein</fullName>
    </submittedName>
</protein>
<reference evidence="2" key="1">
    <citation type="journal article" date="2019" name="Int. J. Syst. Evol. Microbiol.">
        <title>The Global Catalogue of Microorganisms (GCM) 10K type strain sequencing project: providing services to taxonomists for standard genome sequencing and annotation.</title>
        <authorList>
            <consortium name="The Broad Institute Genomics Platform"/>
            <consortium name="The Broad Institute Genome Sequencing Center for Infectious Disease"/>
            <person name="Wu L."/>
            <person name="Ma J."/>
        </authorList>
    </citation>
    <scope>NUCLEOTIDE SEQUENCE [LARGE SCALE GENOMIC DNA]</scope>
    <source>
        <strain evidence="2">CCUG 50347</strain>
    </source>
</reference>